<reference evidence="2" key="1">
    <citation type="journal article" date="2014" name="Proc. Natl. Acad. Sci. U.S.A.">
        <title>Extensive sampling of basidiomycete genomes demonstrates inadequacy of the white-rot/brown-rot paradigm for wood decay fungi.</title>
        <authorList>
            <person name="Riley R."/>
            <person name="Salamov A.A."/>
            <person name="Brown D.W."/>
            <person name="Nagy L.G."/>
            <person name="Floudas D."/>
            <person name="Held B.W."/>
            <person name="Levasseur A."/>
            <person name="Lombard V."/>
            <person name="Morin E."/>
            <person name="Otillar R."/>
            <person name="Lindquist E.A."/>
            <person name="Sun H."/>
            <person name="LaButti K.M."/>
            <person name="Schmutz J."/>
            <person name="Jabbour D."/>
            <person name="Luo H."/>
            <person name="Baker S.E."/>
            <person name="Pisabarro A.G."/>
            <person name="Walton J.D."/>
            <person name="Blanchette R.A."/>
            <person name="Henrissat B."/>
            <person name="Martin F."/>
            <person name="Cullen D."/>
            <person name="Hibbett D.S."/>
            <person name="Grigoriev I.V."/>
        </authorList>
    </citation>
    <scope>NUCLEOTIDE SEQUENCE [LARGE SCALE GENOMIC DNA]</scope>
    <source>
        <strain evidence="2">FD-172 SS1</strain>
    </source>
</reference>
<name>A0A067M574_BOTB1</name>
<dbReference type="EMBL" id="KL198063">
    <property type="protein sequence ID" value="KDQ10913.1"/>
    <property type="molecule type" value="Genomic_DNA"/>
</dbReference>
<dbReference type="AlphaFoldDB" id="A0A067M574"/>
<gene>
    <name evidence="1" type="ORF">BOTBODRAFT_35857</name>
</gene>
<evidence type="ECO:0000313" key="1">
    <source>
        <dbReference type="EMBL" id="KDQ10913.1"/>
    </source>
</evidence>
<dbReference type="Proteomes" id="UP000027195">
    <property type="component" value="Unassembled WGS sequence"/>
</dbReference>
<proteinExistence type="predicted"/>
<protein>
    <submittedName>
        <fullName evidence="1">Uncharacterized protein</fullName>
    </submittedName>
</protein>
<evidence type="ECO:0000313" key="2">
    <source>
        <dbReference type="Proteomes" id="UP000027195"/>
    </source>
</evidence>
<dbReference type="InParanoid" id="A0A067M574"/>
<accession>A0A067M574</accession>
<sequence length="104" mass="11336">MVPLVDALAAICVRRDKQAYAVTISLSPKQITLFVAGNSSVSKEVIGHLEDIWDSVIQISRDVQASPSPQGSPPNKNTLVLAHALANKIHAFSLSHLKKRLEKR</sequence>
<dbReference type="HOGENOM" id="CLU_2249676_0_0_1"/>
<organism evidence="1 2">
    <name type="scientific">Botryobasidium botryosum (strain FD-172 SS1)</name>
    <dbReference type="NCBI Taxonomy" id="930990"/>
    <lineage>
        <taxon>Eukaryota</taxon>
        <taxon>Fungi</taxon>
        <taxon>Dikarya</taxon>
        <taxon>Basidiomycota</taxon>
        <taxon>Agaricomycotina</taxon>
        <taxon>Agaricomycetes</taxon>
        <taxon>Cantharellales</taxon>
        <taxon>Botryobasidiaceae</taxon>
        <taxon>Botryobasidium</taxon>
    </lineage>
</organism>
<keyword evidence="2" id="KW-1185">Reference proteome</keyword>